<evidence type="ECO:0000256" key="1">
    <source>
        <dbReference type="SAM" id="Phobius"/>
    </source>
</evidence>
<organism evidence="2 3">
    <name type="scientific">Roseibium aggregatum</name>
    <dbReference type="NCBI Taxonomy" id="187304"/>
    <lineage>
        <taxon>Bacteria</taxon>
        <taxon>Pseudomonadati</taxon>
        <taxon>Pseudomonadota</taxon>
        <taxon>Alphaproteobacteria</taxon>
        <taxon>Hyphomicrobiales</taxon>
        <taxon>Stappiaceae</taxon>
        <taxon>Roseibium</taxon>
    </lineage>
</organism>
<reference evidence="3" key="1">
    <citation type="submission" date="2015-07" db="EMBL/GenBank/DDBJ databases">
        <authorList>
            <person name="Rodrigo-Torres Lidia"/>
            <person name="Arahal R.David."/>
        </authorList>
    </citation>
    <scope>NUCLEOTIDE SEQUENCE [LARGE SCALE GENOMIC DNA]</scope>
    <source>
        <strain evidence="3">CECT 4801</strain>
    </source>
</reference>
<sequence length="44" mass="4790">MREFLLAVAVLGLVATDFYEGWTVDEGVTLAVALIVGVLIFFDD</sequence>
<gene>
    <name evidence="2" type="ORF">LAL4801_04145</name>
</gene>
<evidence type="ECO:0000313" key="3">
    <source>
        <dbReference type="Proteomes" id="UP000048926"/>
    </source>
</evidence>
<proteinExistence type="predicted"/>
<keyword evidence="1" id="KW-0472">Membrane</keyword>
<dbReference type="EMBL" id="CXST01000002">
    <property type="protein sequence ID" value="CTQ45690.1"/>
    <property type="molecule type" value="Genomic_DNA"/>
</dbReference>
<dbReference type="RefSeq" id="WP_268873333.1">
    <property type="nucleotide sequence ID" value="NZ_CXST01000002.1"/>
</dbReference>
<name>A0A0M6YA56_9HYPH</name>
<dbReference type="Proteomes" id="UP000048926">
    <property type="component" value="Unassembled WGS sequence"/>
</dbReference>
<keyword evidence="3" id="KW-1185">Reference proteome</keyword>
<keyword evidence="1" id="KW-1133">Transmembrane helix</keyword>
<accession>A0A0M6YA56</accession>
<protein>
    <submittedName>
        <fullName evidence="2">Uncharacterized protein</fullName>
    </submittedName>
</protein>
<feature type="transmembrane region" description="Helical" evidence="1">
    <location>
        <begin position="26"/>
        <end position="42"/>
    </location>
</feature>
<evidence type="ECO:0000313" key="2">
    <source>
        <dbReference type="EMBL" id="CTQ45690.1"/>
    </source>
</evidence>
<dbReference type="AlphaFoldDB" id="A0A0M6YA56"/>
<keyword evidence="1" id="KW-0812">Transmembrane</keyword>